<reference evidence="1 2" key="1">
    <citation type="submission" date="2023-03" db="EMBL/GenBank/DDBJ databases">
        <title>High recombination rates correlate with genetic variation in Cardiocondyla obscurior ants.</title>
        <authorList>
            <person name="Errbii M."/>
        </authorList>
    </citation>
    <scope>NUCLEOTIDE SEQUENCE [LARGE SCALE GENOMIC DNA]</scope>
    <source>
        <strain evidence="1">Alpha-2009</strain>
        <tissue evidence="1">Whole body</tissue>
    </source>
</reference>
<protein>
    <submittedName>
        <fullName evidence="1">Uncharacterized protein</fullName>
    </submittedName>
</protein>
<accession>A0AAW2GLF3</accession>
<dbReference type="AlphaFoldDB" id="A0AAW2GLF3"/>
<sequence length="61" mass="7076">MIDCKRVTVHTAPSPMAELQFTCSFMTFSICNTNNFSELKGFRYKMEMCLLKISETFIDPQ</sequence>
<comment type="caution">
    <text evidence="1">The sequence shown here is derived from an EMBL/GenBank/DDBJ whole genome shotgun (WGS) entry which is preliminary data.</text>
</comment>
<name>A0AAW2GLF3_9HYME</name>
<dbReference type="EMBL" id="JADYXP020000003">
    <property type="protein sequence ID" value="KAL0127991.1"/>
    <property type="molecule type" value="Genomic_DNA"/>
</dbReference>
<gene>
    <name evidence="1" type="ORF">PUN28_003323</name>
</gene>
<keyword evidence="2" id="KW-1185">Reference proteome</keyword>
<evidence type="ECO:0000313" key="1">
    <source>
        <dbReference type="EMBL" id="KAL0127991.1"/>
    </source>
</evidence>
<proteinExistence type="predicted"/>
<evidence type="ECO:0000313" key="2">
    <source>
        <dbReference type="Proteomes" id="UP001430953"/>
    </source>
</evidence>
<organism evidence="1 2">
    <name type="scientific">Cardiocondyla obscurior</name>
    <dbReference type="NCBI Taxonomy" id="286306"/>
    <lineage>
        <taxon>Eukaryota</taxon>
        <taxon>Metazoa</taxon>
        <taxon>Ecdysozoa</taxon>
        <taxon>Arthropoda</taxon>
        <taxon>Hexapoda</taxon>
        <taxon>Insecta</taxon>
        <taxon>Pterygota</taxon>
        <taxon>Neoptera</taxon>
        <taxon>Endopterygota</taxon>
        <taxon>Hymenoptera</taxon>
        <taxon>Apocrita</taxon>
        <taxon>Aculeata</taxon>
        <taxon>Formicoidea</taxon>
        <taxon>Formicidae</taxon>
        <taxon>Myrmicinae</taxon>
        <taxon>Cardiocondyla</taxon>
    </lineage>
</organism>
<dbReference type="Proteomes" id="UP001430953">
    <property type="component" value="Unassembled WGS sequence"/>
</dbReference>